<dbReference type="PANTHER" id="PTHR22801:SF63">
    <property type="entry name" value="C-TYPE LECTIN DOMAIN-CONTAINING PROTEIN"/>
    <property type="match status" value="1"/>
</dbReference>
<dbReference type="Proteomes" id="UP001217089">
    <property type="component" value="Unassembled WGS sequence"/>
</dbReference>
<evidence type="ECO:0000259" key="1">
    <source>
        <dbReference type="PROSITE" id="PS50041"/>
    </source>
</evidence>
<dbReference type="InterPro" id="IPR016187">
    <property type="entry name" value="CTDL_fold"/>
</dbReference>
<evidence type="ECO:0000313" key="2">
    <source>
        <dbReference type="EMBL" id="KAJ8320320.1"/>
    </source>
</evidence>
<dbReference type="PROSITE" id="PS50041">
    <property type="entry name" value="C_TYPE_LECTIN_2"/>
    <property type="match status" value="1"/>
</dbReference>
<dbReference type="InterPro" id="IPR050801">
    <property type="entry name" value="Ca-Dep_Lectins_ImmuneDev"/>
</dbReference>
<dbReference type="SUPFAM" id="SSF56436">
    <property type="entry name" value="C-type lectin-like"/>
    <property type="match status" value="1"/>
</dbReference>
<dbReference type="EMBL" id="JARBDR010000141">
    <property type="protein sequence ID" value="KAJ8320320.1"/>
    <property type="molecule type" value="Genomic_DNA"/>
</dbReference>
<dbReference type="PANTHER" id="PTHR22801">
    <property type="entry name" value="LITHOSTATHINE"/>
    <property type="match status" value="1"/>
</dbReference>
<name>A0ABQ9FVJ7_TEGGR</name>
<evidence type="ECO:0000313" key="3">
    <source>
        <dbReference type="Proteomes" id="UP001217089"/>
    </source>
</evidence>
<gene>
    <name evidence="2" type="ORF">KUTeg_001907</name>
</gene>
<sequence>MHTISYTQCPSRTTYTNHIVQRNTKCYEFILNEQKDWVHAQLDCRKKGGRLVTIETKDEEEFVEQILENYNYHNKGVWIGLNDIYKEGTFVWDSEI</sequence>
<keyword evidence="3" id="KW-1185">Reference proteome</keyword>
<accession>A0ABQ9FVJ7</accession>
<feature type="domain" description="C-type lectin" evidence="1">
    <location>
        <begin position="22"/>
        <end position="92"/>
    </location>
</feature>
<protein>
    <recommendedName>
        <fullName evidence="1">C-type lectin domain-containing protein</fullName>
    </recommendedName>
</protein>
<proteinExistence type="predicted"/>
<dbReference type="InterPro" id="IPR001304">
    <property type="entry name" value="C-type_lectin-like"/>
</dbReference>
<organism evidence="2 3">
    <name type="scientific">Tegillarca granosa</name>
    <name type="common">Malaysian cockle</name>
    <name type="synonym">Anadara granosa</name>
    <dbReference type="NCBI Taxonomy" id="220873"/>
    <lineage>
        <taxon>Eukaryota</taxon>
        <taxon>Metazoa</taxon>
        <taxon>Spiralia</taxon>
        <taxon>Lophotrochozoa</taxon>
        <taxon>Mollusca</taxon>
        <taxon>Bivalvia</taxon>
        <taxon>Autobranchia</taxon>
        <taxon>Pteriomorphia</taxon>
        <taxon>Arcoida</taxon>
        <taxon>Arcoidea</taxon>
        <taxon>Arcidae</taxon>
        <taxon>Tegillarca</taxon>
    </lineage>
</organism>
<dbReference type="InterPro" id="IPR016186">
    <property type="entry name" value="C-type_lectin-like/link_sf"/>
</dbReference>
<reference evidence="2 3" key="1">
    <citation type="submission" date="2022-12" db="EMBL/GenBank/DDBJ databases">
        <title>Chromosome-level genome of Tegillarca granosa.</title>
        <authorList>
            <person name="Kim J."/>
        </authorList>
    </citation>
    <scope>NUCLEOTIDE SEQUENCE [LARGE SCALE GENOMIC DNA]</scope>
    <source>
        <strain evidence="2">Teg-2019</strain>
        <tissue evidence="2">Adductor muscle</tissue>
    </source>
</reference>
<dbReference type="CDD" id="cd00037">
    <property type="entry name" value="CLECT"/>
    <property type="match status" value="1"/>
</dbReference>
<dbReference type="Pfam" id="PF00059">
    <property type="entry name" value="Lectin_C"/>
    <property type="match status" value="1"/>
</dbReference>
<comment type="caution">
    <text evidence="2">The sequence shown here is derived from an EMBL/GenBank/DDBJ whole genome shotgun (WGS) entry which is preliminary data.</text>
</comment>
<dbReference type="Gene3D" id="3.10.100.10">
    <property type="entry name" value="Mannose-Binding Protein A, subunit A"/>
    <property type="match status" value="1"/>
</dbReference>